<name>A0A0F9UZ27_9ZZZZ</name>
<dbReference type="AlphaFoldDB" id="A0A0F9UZ27"/>
<evidence type="ECO:0000313" key="1">
    <source>
        <dbReference type="EMBL" id="KKN58853.1"/>
    </source>
</evidence>
<reference evidence="1" key="1">
    <citation type="journal article" date="2015" name="Nature">
        <title>Complex archaea that bridge the gap between prokaryotes and eukaryotes.</title>
        <authorList>
            <person name="Spang A."/>
            <person name="Saw J.H."/>
            <person name="Jorgensen S.L."/>
            <person name="Zaremba-Niedzwiedzka K."/>
            <person name="Martijn J."/>
            <person name="Lind A.E."/>
            <person name="van Eijk R."/>
            <person name="Schleper C."/>
            <person name="Guy L."/>
            <person name="Ettema T.J."/>
        </authorList>
    </citation>
    <scope>NUCLEOTIDE SEQUENCE</scope>
</reference>
<accession>A0A0F9UZ27</accession>
<protein>
    <submittedName>
        <fullName evidence="1">Uncharacterized protein</fullName>
    </submittedName>
</protein>
<organism evidence="1">
    <name type="scientific">marine sediment metagenome</name>
    <dbReference type="NCBI Taxonomy" id="412755"/>
    <lineage>
        <taxon>unclassified sequences</taxon>
        <taxon>metagenomes</taxon>
        <taxon>ecological metagenomes</taxon>
    </lineage>
</organism>
<comment type="caution">
    <text evidence="1">The sequence shown here is derived from an EMBL/GenBank/DDBJ whole genome shotgun (WGS) entry which is preliminary data.</text>
</comment>
<dbReference type="EMBL" id="LAZR01000746">
    <property type="protein sequence ID" value="KKN58853.1"/>
    <property type="molecule type" value="Genomic_DNA"/>
</dbReference>
<proteinExistence type="predicted"/>
<sequence>MAETLGGLGITSIIRAGKGALTLDDIVIRRTNAATLFPSCLCSENGETFPDIDLLANAELSMLGVVLGEVRPAETYDIDATISNNVFVYVLLPTMKTIIAVLYETAAVNVLKGDHVGVSTVDAGFWGKITYTDAAAATDTMMGSFGRSVSAVTGHASNQKVMLVRY</sequence>
<gene>
    <name evidence="1" type="ORF">LCGC14_0547600</name>
</gene>